<dbReference type="InterPro" id="IPR021409">
    <property type="entry name" value="DUF3047"/>
</dbReference>
<dbReference type="OrthoDB" id="9775969at2"/>
<keyword evidence="2" id="KW-1185">Reference proteome</keyword>
<evidence type="ECO:0000313" key="1">
    <source>
        <dbReference type="EMBL" id="TVO59780.1"/>
    </source>
</evidence>
<dbReference type="Proteomes" id="UP000319502">
    <property type="component" value="Unassembled WGS sequence"/>
</dbReference>
<sequence>MSGNTHAPCQSQCIRIRPPEPRFMSPRIAPRLCLSVALIAPLSATALTTQPTPFTDTPTGKPPASWVHTQINKDLPGTHFSIVQEPSGSVLRAYSKSAASSLVYTLPDAVAANTRLQWRWKVSEAVPKSAMANKATDDYAARVYVFFDYDKSRLPFTDRVKIDMARTLYGADLPTAALCYVWGTADAIGAIAPNPYTDRVRMIVLQRGDAKAGQWIAESRDLAADFQAAFGEPAPAVTGIALGADTDNTGATVEARFGDLQLVPIAQ</sequence>
<name>A0A557R3N8_9RHOO</name>
<evidence type="ECO:0000313" key="2">
    <source>
        <dbReference type="Proteomes" id="UP000319502"/>
    </source>
</evidence>
<gene>
    <name evidence="1" type="ORF">FHP91_00750</name>
</gene>
<dbReference type="Pfam" id="PF11249">
    <property type="entry name" value="DUF3047"/>
    <property type="match status" value="1"/>
</dbReference>
<dbReference type="EMBL" id="VMNK01000001">
    <property type="protein sequence ID" value="TVO59780.1"/>
    <property type="molecule type" value="Genomic_DNA"/>
</dbReference>
<protein>
    <submittedName>
        <fullName evidence="1">DUF3047 domain-containing protein</fullName>
    </submittedName>
</protein>
<comment type="caution">
    <text evidence="1">The sequence shown here is derived from an EMBL/GenBank/DDBJ whole genome shotgun (WGS) entry which is preliminary data.</text>
</comment>
<dbReference type="AlphaFoldDB" id="A0A557R3N8"/>
<accession>A0A557R3N8</accession>
<organism evidence="1 2">
    <name type="scientific">Denitromonas halophila</name>
    <dbReference type="NCBI Taxonomy" id="1629404"/>
    <lineage>
        <taxon>Bacteria</taxon>
        <taxon>Pseudomonadati</taxon>
        <taxon>Pseudomonadota</taxon>
        <taxon>Betaproteobacteria</taxon>
        <taxon>Rhodocyclales</taxon>
        <taxon>Zoogloeaceae</taxon>
        <taxon>Denitromonas</taxon>
    </lineage>
</organism>
<reference evidence="1 2" key="1">
    <citation type="submission" date="2019-07" db="EMBL/GenBank/DDBJ databases">
        <title>The pathways for chlorine oxyanion respiration interact through the shared metabolite chlorate.</title>
        <authorList>
            <person name="Barnum T.P."/>
            <person name="Cheng Y."/>
            <person name="Hill K.A."/>
            <person name="Lucas L.N."/>
            <person name="Carlson H.K."/>
            <person name="Coates J.D."/>
        </authorList>
    </citation>
    <scope>NUCLEOTIDE SEQUENCE [LARGE SCALE GENOMIC DNA]</scope>
    <source>
        <strain evidence="1 2">SFB-3</strain>
    </source>
</reference>
<proteinExistence type="predicted"/>